<dbReference type="Gene3D" id="3.40.50.720">
    <property type="entry name" value="NAD(P)-binding Rossmann-like Domain"/>
    <property type="match status" value="1"/>
</dbReference>
<reference evidence="2 3" key="1">
    <citation type="submission" date="2021-08" db="EMBL/GenBank/DDBJ databases">
        <title>Caldovatus sediminis gen. nov., sp. nov., a moderately thermophilic bacterium isolated from a hot spring.</title>
        <authorList>
            <person name="Hu C.-J."/>
            <person name="Li W.-J."/>
            <person name="Xian W.-D."/>
        </authorList>
    </citation>
    <scope>NUCLEOTIDE SEQUENCE [LARGE SCALE GENOMIC DNA]</scope>
    <source>
        <strain evidence="2 3">SYSU G05006</strain>
    </source>
</reference>
<sequence length="286" mass="30070">MTAAVIAVVGASGRSGAALCRALAAAGEAYVPVVRDAAKWAALGLGATPRVADLRDAGRLRAALAGARRVVSCAHARWTAAILAAAPAEASLVLMGSTRRFSRWPDAHGEGVRAGEAAFLAGNRPGVMLHPTMIYGAEGEDNVQRLAALLRRLPVAPLPGGGRALVQPIHQDDVTRCLLAALRRPWRRAETLVIAGPEPLPYRAFLAAVARAAGLRPPPVLPVPAGLLRALAPLTRLLPGVPRIRPDEIRRLTEDKAFDIGPMRRTLGIAPIPLAEGLARTFARPQ</sequence>
<dbReference type="EMBL" id="JAHZUY010000008">
    <property type="protein sequence ID" value="MBW8268925.1"/>
    <property type="molecule type" value="Genomic_DNA"/>
</dbReference>
<comment type="caution">
    <text evidence="2">The sequence shown here is derived from an EMBL/GenBank/DDBJ whole genome shotgun (WGS) entry which is preliminary data.</text>
</comment>
<evidence type="ECO:0000313" key="2">
    <source>
        <dbReference type="EMBL" id="MBW8268925.1"/>
    </source>
</evidence>
<accession>A0ABS7EZW4</accession>
<dbReference type="PANTHER" id="PTHR12126">
    <property type="entry name" value="NADH-UBIQUINONE OXIDOREDUCTASE 39 KDA SUBUNIT-RELATED"/>
    <property type="match status" value="1"/>
</dbReference>
<organism evidence="2 3">
    <name type="scientific">Caldovatus aquaticus</name>
    <dbReference type="NCBI Taxonomy" id="2865671"/>
    <lineage>
        <taxon>Bacteria</taxon>
        <taxon>Pseudomonadati</taxon>
        <taxon>Pseudomonadota</taxon>
        <taxon>Alphaproteobacteria</taxon>
        <taxon>Acetobacterales</taxon>
        <taxon>Roseomonadaceae</taxon>
        <taxon>Caldovatus</taxon>
    </lineage>
</organism>
<dbReference type="Pfam" id="PF13460">
    <property type="entry name" value="NAD_binding_10"/>
    <property type="match status" value="1"/>
</dbReference>
<gene>
    <name evidence="2" type="ORF">K1J50_05440</name>
</gene>
<keyword evidence="3" id="KW-1185">Reference proteome</keyword>
<dbReference type="SUPFAM" id="SSF51735">
    <property type="entry name" value="NAD(P)-binding Rossmann-fold domains"/>
    <property type="match status" value="1"/>
</dbReference>
<dbReference type="InterPro" id="IPR036291">
    <property type="entry name" value="NAD(P)-bd_dom_sf"/>
</dbReference>
<dbReference type="InterPro" id="IPR051207">
    <property type="entry name" value="ComplexI_NDUFA9_subunit"/>
</dbReference>
<evidence type="ECO:0000259" key="1">
    <source>
        <dbReference type="Pfam" id="PF13460"/>
    </source>
</evidence>
<dbReference type="PANTHER" id="PTHR12126:SF11">
    <property type="entry name" value="NADH DEHYDROGENASE [UBIQUINONE] 1 ALPHA SUBCOMPLEX SUBUNIT 9, MITOCHONDRIAL"/>
    <property type="match status" value="1"/>
</dbReference>
<protein>
    <submittedName>
        <fullName evidence="2">NAD(P)H-binding protein</fullName>
    </submittedName>
</protein>
<proteinExistence type="predicted"/>
<dbReference type="InterPro" id="IPR016040">
    <property type="entry name" value="NAD(P)-bd_dom"/>
</dbReference>
<evidence type="ECO:0000313" key="3">
    <source>
        <dbReference type="Proteomes" id="UP001519924"/>
    </source>
</evidence>
<feature type="domain" description="NAD(P)-binding" evidence="1">
    <location>
        <begin position="10"/>
        <end position="80"/>
    </location>
</feature>
<dbReference type="Proteomes" id="UP001519924">
    <property type="component" value="Unassembled WGS sequence"/>
</dbReference>
<name>A0ABS7EZW4_9PROT</name>